<dbReference type="EMBL" id="JAIWYP010000013">
    <property type="protein sequence ID" value="KAH3715435.1"/>
    <property type="molecule type" value="Genomic_DNA"/>
</dbReference>
<accession>A0A9D4C1G8</accession>
<organism evidence="2 3">
    <name type="scientific">Dreissena polymorpha</name>
    <name type="common">Zebra mussel</name>
    <name type="synonym">Mytilus polymorpha</name>
    <dbReference type="NCBI Taxonomy" id="45954"/>
    <lineage>
        <taxon>Eukaryota</taxon>
        <taxon>Metazoa</taxon>
        <taxon>Spiralia</taxon>
        <taxon>Lophotrochozoa</taxon>
        <taxon>Mollusca</taxon>
        <taxon>Bivalvia</taxon>
        <taxon>Autobranchia</taxon>
        <taxon>Heteroconchia</taxon>
        <taxon>Euheterodonta</taxon>
        <taxon>Imparidentia</taxon>
        <taxon>Neoheterodontei</taxon>
        <taxon>Myida</taxon>
        <taxon>Dreissenoidea</taxon>
        <taxon>Dreissenidae</taxon>
        <taxon>Dreissena</taxon>
    </lineage>
</organism>
<sequence length="113" mass="12358">MLMTTAPSSREMGISRLLKRQLFCQSPPSGFLHCVPDESQENHAIDSGMGSFLEEMPSHFSFEIGTRPKLSNTGTKAKDKGEMPPPMENVGDWPEMDGKSSLGILNLDDMGKG</sequence>
<dbReference type="Proteomes" id="UP000828390">
    <property type="component" value="Unassembled WGS sequence"/>
</dbReference>
<evidence type="ECO:0000256" key="1">
    <source>
        <dbReference type="SAM" id="MobiDB-lite"/>
    </source>
</evidence>
<reference evidence="2" key="2">
    <citation type="submission" date="2020-11" db="EMBL/GenBank/DDBJ databases">
        <authorList>
            <person name="McCartney M.A."/>
            <person name="Auch B."/>
            <person name="Kono T."/>
            <person name="Mallez S."/>
            <person name="Becker A."/>
            <person name="Gohl D.M."/>
            <person name="Silverstein K.A.T."/>
            <person name="Koren S."/>
            <person name="Bechman K.B."/>
            <person name="Herman A."/>
            <person name="Abrahante J.E."/>
            <person name="Garbe J."/>
        </authorList>
    </citation>
    <scope>NUCLEOTIDE SEQUENCE</scope>
    <source>
        <strain evidence="2">Duluth1</strain>
        <tissue evidence="2">Whole animal</tissue>
    </source>
</reference>
<proteinExistence type="predicted"/>
<feature type="region of interest" description="Disordered" evidence="1">
    <location>
        <begin position="64"/>
        <end position="113"/>
    </location>
</feature>
<gene>
    <name evidence="2" type="ORF">DPMN_058145</name>
</gene>
<evidence type="ECO:0000313" key="3">
    <source>
        <dbReference type="Proteomes" id="UP000828390"/>
    </source>
</evidence>
<name>A0A9D4C1G8_DREPO</name>
<keyword evidence="3" id="KW-1185">Reference proteome</keyword>
<evidence type="ECO:0000313" key="2">
    <source>
        <dbReference type="EMBL" id="KAH3715435.1"/>
    </source>
</evidence>
<reference evidence="2" key="1">
    <citation type="journal article" date="2019" name="bioRxiv">
        <title>The Genome of the Zebra Mussel, Dreissena polymorpha: A Resource for Invasive Species Research.</title>
        <authorList>
            <person name="McCartney M.A."/>
            <person name="Auch B."/>
            <person name="Kono T."/>
            <person name="Mallez S."/>
            <person name="Zhang Y."/>
            <person name="Obille A."/>
            <person name="Becker A."/>
            <person name="Abrahante J.E."/>
            <person name="Garbe J."/>
            <person name="Badalamenti J.P."/>
            <person name="Herman A."/>
            <person name="Mangelson H."/>
            <person name="Liachko I."/>
            <person name="Sullivan S."/>
            <person name="Sone E.D."/>
            <person name="Koren S."/>
            <person name="Silverstein K.A.T."/>
            <person name="Beckman K.B."/>
            <person name="Gohl D.M."/>
        </authorList>
    </citation>
    <scope>NUCLEOTIDE SEQUENCE</scope>
    <source>
        <strain evidence="2">Duluth1</strain>
        <tissue evidence="2">Whole animal</tissue>
    </source>
</reference>
<protein>
    <submittedName>
        <fullName evidence="2">Uncharacterized protein</fullName>
    </submittedName>
</protein>
<dbReference type="AlphaFoldDB" id="A0A9D4C1G8"/>
<comment type="caution">
    <text evidence="2">The sequence shown here is derived from an EMBL/GenBank/DDBJ whole genome shotgun (WGS) entry which is preliminary data.</text>
</comment>